<evidence type="ECO:0000313" key="9">
    <source>
        <dbReference type="Proteomes" id="UP000717696"/>
    </source>
</evidence>
<keyword evidence="6" id="KW-0503">Monooxygenase</keyword>
<evidence type="ECO:0000256" key="3">
    <source>
        <dbReference type="ARBA" id="ARBA00022630"/>
    </source>
</evidence>
<evidence type="ECO:0000256" key="1">
    <source>
        <dbReference type="ARBA" id="ARBA00001974"/>
    </source>
</evidence>
<dbReference type="GO" id="GO:0005524">
    <property type="term" value="F:ATP binding"/>
    <property type="evidence" value="ECO:0007669"/>
    <property type="project" value="InterPro"/>
</dbReference>
<dbReference type="InterPro" id="IPR000719">
    <property type="entry name" value="Prot_kinase_dom"/>
</dbReference>
<dbReference type="InterPro" id="IPR051104">
    <property type="entry name" value="FAD_monoxygenase"/>
</dbReference>
<dbReference type="Pfam" id="PF01494">
    <property type="entry name" value="FAD_binding_3"/>
    <property type="match status" value="1"/>
</dbReference>
<evidence type="ECO:0000256" key="5">
    <source>
        <dbReference type="ARBA" id="ARBA00023002"/>
    </source>
</evidence>
<dbReference type="GO" id="GO:0004497">
    <property type="term" value="F:monooxygenase activity"/>
    <property type="evidence" value="ECO:0007669"/>
    <property type="project" value="UniProtKB-KW"/>
</dbReference>
<protein>
    <recommendedName>
        <fullName evidence="7">Protein kinase domain-containing protein</fullName>
    </recommendedName>
</protein>
<dbReference type="PROSITE" id="PS50011">
    <property type="entry name" value="PROTEIN_KINASE_DOM"/>
    <property type="match status" value="1"/>
</dbReference>
<dbReference type="SUPFAM" id="SSF51905">
    <property type="entry name" value="FAD/NAD(P)-binding domain"/>
    <property type="match status" value="1"/>
</dbReference>
<dbReference type="GO" id="GO:0044550">
    <property type="term" value="P:secondary metabolite biosynthetic process"/>
    <property type="evidence" value="ECO:0007669"/>
    <property type="project" value="TreeGrafter"/>
</dbReference>
<keyword evidence="3" id="KW-0285">Flavoprotein</keyword>
<gene>
    <name evidence="8" type="ORF">B0J13DRAFT_607686</name>
</gene>
<dbReference type="InterPro" id="IPR002938">
    <property type="entry name" value="FAD-bd"/>
</dbReference>
<dbReference type="PRINTS" id="PR00420">
    <property type="entry name" value="RNGMNOXGNASE"/>
</dbReference>
<keyword evidence="9" id="KW-1185">Reference proteome</keyword>
<dbReference type="InterPro" id="IPR011009">
    <property type="entry name" value="Kinase-like_dom_sf"/>
</dbReference>
<dbReference type="PANTHER" id="PTHR46720">
    <property type="entry name" value="HYDROXYLASE, PUTATIVE (AFU_ORTHOLOGUE AFUA_3G01460)-RELATED"/>
    <property type="match status" value="1"/>
</dbReference>
<keyword evidence="5" id="KW-0560">Oxidoreductase</keyword>
<name>A0A9P9J770_9HYPO</name>
<dbReference type="GO" id="GO:0071949">
    <property type="term" value="F:FAD binding"/>
    <property type="evidence" value="ECO:0007669"/>
    <property type="project" value="InterPro"/>
</dbReference>
<dbReference type="SMART" id="SM00220">
    <property type="entry name" value="S_TKc"/>
    <property type="match status" value="1"/>
</dbReference>
<dbReference type="Gene3D" id="3.30.200.20">
    <property type="entry name" value="Phosphorylase Kinase, domain 1"/>
    <property type="match status" value="1"/>
</dbReference>
<feature type="domain" description="Protein kinase" evidence="7">
    <location>
        <begin position="394"/>
        <end position="798"/>
    </location>
</feature>
<evidence type="ECO:0000256" key="6">
    <source>
        <dbReference type="ARBA" id="ARBA00023033"/>
    </source>
</evidence>
<dbReference type="GO" id="GO:0004672">
    <property type="term" value="F:protein kinase activity"/>
    <property type="evidence" value="ECO:0007669"/>
    <property type="project" value="InterPro"/>
</dbReference>
<evidence type="ECO:0000256" key="2">
    <source>
        <dbReference type="ARBA" id="ARBA00007992"/>
    </source>
</evidence>
<dbReference type="PANTHER" id="PTHR46720:SF3">
    <property type="entry name" value="FAD-BINDING DOMAIN-CONTAINING PROTEIN-RELATED"/>
    <property type="match status" value="1"/>
</dbReference>
<evidence type="ECO:0000256" key="4">
    <source>
        <dbReference type="ARBA" id="ARBA00022827"/>
    </source>
</evidence>
<dbReference type="SUPFAM" id="SSF56112">
    <property type="entry name" value="Protein kinase-like (PK-like)"/>
    <property type="match status" value="1"/>
</dbReference>
<evidence type="ECO:0000259" key="7">
    <source>
        <dbReference type="PROSITE" id="PS50011"/>
    </source>
</evidence>
<sequence length="806" mass="90177">MIGKPLTTVAIVGGGPGGLGTAIALSKLSFLHVTLYEQHPEPREAGAGISLSTNAWKILDLLGASGDVKGGSKSNTHQRNGYTGKVLSISKRPENSAADSRGAIRARRTRLQSALLAQVPEDVIQYGKKLLSLENLEEGGVRLLFKDGTEATADLVVGADGIQSIVRRTLFPDHQLHFTGNTAFRVLVPKSSLSHLPDITHTTAWWWGETGHTYFSDVDDESEHADGLFEITVRSYHEPEIPGRTVAWGIPATNDRVASRVLKFDQRVRDAVDVVPEGQWREFAGFAGPRLEKITAWNKVALIGDSSHPLSGAFGSGATFAMEDGWILARALEQTQHSSQSISEALEIFEKIRSPYYTRMYEHLDESHKTIQKRQKESDDFDKKLQVKIDSFLYGDKDFIYKNDIAKTYVSKNQEYGPQQQKFVPNNSKQAICQTSTVMRRVFCLTKNWTGTHQGAFIQSISVIHFRAADTPYVTNLAMVDSRPSGLHMIKTHSNGCQSSGPNGTHNCLVTELLGPPLCAVLECYEHREETLRPDTVLRSSSQLLDALNSLNQAGFAHGDVSNANVAFTCKNVIGSEEDLFYAIGDPATAAYTNTQIPWSPELPKHLVRFTLWPDWSEAPNEEFRLLDLGQAFPVDNTITSIAQPGDVRSPETFFIGSFNYQHDLWRAGCVIYSLFYQKRPFVAYGREDPFFIRRLIMKLGPLPDKWHSKWEEMQRQHPEDSNKTSLEVMTETFEPRRKAIISSCDEEDGEYEKDEYTDHDYAGLGSLLGVLQGLLQYQPDKRLSTREAASNIYSAWTDYREELET</sequence>
<dbReference type="AlphaFoldDB" id="A0A9P9J770"/>
<comment type="similarity">
    <text evidence="2">Belongs to the paxM FAD-dependent monooxygenase family.</text>
</comment>
<evidence type="ECO:0000313" key="8">
    <source>
        <dbReference type="EMBL" id="KAH7144317.1"/>
    </source>
</evidence>
<accession>A0A9P9J770</accession>
<keyword evidence="4" id="KW-0274">FAD</keyword>
<reference evidence="8" key="1">
    <citation type="journal article" date="2021" name="Nat. Commun.">
        <title>Genetic determinants of endophytism in the Arabidopsis root mycobiome.</title>
        <authorList>
            <person name="Mesny F."/>
            <person name="Miyauchi S."/>
            <person name="Thiergart T."/>
            <person name="Pickel B."/>
            <person name="Atanasova L."/>
            <person name="Karlsson M."/>
            <person name="Huettel B."/>
            <person name="Barry K.W."/>
            <person name="Haridas S."/>
            <person name="Chen C."/>
            <person name="Bauer D."/>
            <person name="Andreopoulos W."/>
            <person name="Pangilinan J."/>
            <person name="LaButti K."/>
            <person name="Riley R."/>
            <person name="Lipzen A."/>
            <person name="Clum A."/>
            <person name="Drula E."/>
            <person name="Henrissat B."/>
            <person name="Kohler A."/>
            <person name="Grigoriev I.V."/>
            <person name="Martin F.M."/>
            <person name="Hacquard S."/>
        </authorList>
    </citation>
    <scope>NUCLEOTIDE SEQUENCE</scope>
    <source>
        <strain evidence="8">MPI-CAGE-AT-0021</strain>
    </source>
</reference>
<dbReference type="Gene3D" id="1.10.510.10">
    <property type="entry name" value="Transferase(Phosphotransferase) domain 1"/>
    <property type="match status" value="1"/>
</dbReference>
<dbReference type="InterPro" id="IPR036188">
    <property type="entry name" value="FAD/NAD-bd_sf"/>
</dbReference>
<comment type="caution">
    <text evidence="8">The sequence shown here is derived from an EMBL/GenBank/DDBJ whole genome shotgun (WGS) entry which is preliminary data.</text>
</comment>
<dbReference type="Gene3D" id="3.50.50.60">
    <property type="entry name" value="FAD/NAD(P)-binding domain"/>
    <property type="match status" value="1"/>
</dbReference>
<dbReference type="EMBL" id="JAGMUU010000010">
    <property type="protein sequence ID" value="KAH7144317.1"/>
    <property type="molecule type" value="Genomic_DNA"/>
</dbReference>
<dbReference type="Proteomes" id="UP000717696">
    <property type="component" value="Unassembled WGS sequence"/>
</dbReference>
<comment type="cofactor">
    <cofactor evidence="1">
        <name>FAD</name>
        <dbReference type="ChEBI" id="CHEBI:57692"/>
    </cofactor>
</comment>
<organism evidence="8 9">
    <name type="scientific">Dactylonectria estremocensis</name>
    <dbReference type="NCBI Taxonomy" id="1079267"/>
    <lineage>
        <taxon>Eukaryota</taxon>
        <taxon>Fungi</taxon>
        <taxon>Dikarya</taxon>
        <taxon>Ascomycota</taxon>
        <taxon>Pezizomycotina</taxon>
        <taxon>Sordariomycetes</taxon>
        <taxon>Hypocreomycetidae</taxon>
        <taxon>Hypocreales</taxon>
        <taxon>Nectriaceae</taxon>
        <taxon>Dactylonectria</taxon>
    </lineage>
</organism>
<dbReference type="OrthoDB" id="417877at2759"/>
<proteinExistence type="inferred from homology"/>